<proteinExistence type="inferred from homology"/>
<dbReference type="Gene3D" id="3.40.462.20">
    <property type="match status" value="1"/>
</dbReference>
<dbReference type="GO" id="GO:0016491">
    <property type="term" value="F:oxidoreductase activity"/>
    <property type="evidence" value="ECO:0007669"/>
    <property type="project" value="UniProtKB-KW"/>
</dbReference>
<protein>
    <recommendedName>
        <fullName evidence="3">FAD-binding PCMH-type domain-containing protein</fullName>
    </recommendedName>
</protein>
<accession>A0A9P5NGZ8</accession>
<dbReference type="AlphaFoldDB" id="A0A9P5NGZ8"/>
<dbReference type="GO" id="GO:0071949">
    <property type="term" value="F:FAD binding"/>
    <property type="evidence" value="ECO:0007669"/>
    <property type="project" value="InterPro"/>
</dbReference>
<dbReference type="EMBL" id="JADNYJ010000106">
    <property type="protein sequence ID" value="KAF8884746.1"/>
    <property type="molecule type" value="Genomic_DNA"/>
</dbReference>
<keyword evidence="5" id="KW-1185">Reference proteome</keyword>
<dbReference type="PROSITE" id="PS51387">
    <property type="entry name" value="FAD_PCMH"/>
    <property type="match status" value="1"/>
</dbReference>
<dbReference type="OrthoDB" id="9983560at2759"/>
<evidence type="ECO:0000259" key="3">
    <source>
        <dbReference type="PROSITE" id="PS51387"/>
    </source>
</evidence>
<evidence type="ECO:0000313" key="5">
    <source>
        <dbReference type="Proteomes" id="UP000724874"/>
    </source>
</evidence>
<dbReference type="Proteomes" id="UP000724874">
    <property type="component" value="Unassembled WGS sequence"/>
</dbReference>
<sequence>MAERKDRSSKIYRSMPALLPCKLPSLKHYTCLYGQPCWPDPGAFSALASQVSQPLLHSVPPASACYRHPPLSENCSDVTTHYKDGVWRSNHPGAMQMANFETFISPSGSISACYLNQGSIPPIGVNATSVHDVQAAVKFANRNNLRLVIKNTGHDYLGRSAGKGGFMLWTHSLKEMTYSSSFIPDGAPSNGTEVFNAVTFGAGVQWFEAYAFAHQQGRFVVGGISFGGSIGAAGGWIMGAGHSALSPTLGLGVDNVLQFSVVLADGSLVVANAYQHSDLFWALRGGGGGTYGVVVSATYKTYADFPLTLYILSEVVTQFIRLHPTISDAGWGGYSSITPSNLRLAFAKPNATVADANSTFAPLTNLAFNATGGNVQTLPLSYPSFLDWFNAFFRGEAGQVGIQLYIANRLLPRKLAVENPAKAAKLMLSIPRDFSSVAGGAVSRVDPSSTGLNPSWRGALSEVYITETWPEGSSAATIAQHVESLKKDTDIIDQLTTDSGSYLNEASLFEKDFKKSFFGPHYSKLKSIKNKHDPASLFVVAEGVGSDEWDSDLECRVNGQKRPLP</sequence>
<evidence type="ECO:0000256" key="2">
    <source>
        <dbReference type="ARBA" id="ARBA00023002"/>
    </source>
</evidence>
<dbReference type="PANTHER" id="PTHR13878:SF91">
    <property type="entry name" value="FAD BINDING DOMAIN PROTEIN (AFU_ORTHOLOGUE AFUA_6G12070)-RELATED"/>
    <property type="match status" value="1"/>
</dbReference>
<gene>
    <name evidence="4" type="ORF">CPB84DRAFT_1816937</name>
</gene>
<organism evidence="4 5">
    <name type="scientific">Gymnopilus junonius</name>
    <name type="common">Spectacular rustgill mushroom</name>
    <name type="synonym">Gymnopilus spectabilis subsp. junonius</name>
    <dbReference type="NCBI Taxonomy" id="109634"/>
    <lineage>
        <taxon>Eukaryota</taxon>
        <taxon>Fungi</taxon>
        <taxon>Dikarya</taxon>
        <taxon>Basidiomycota</taxon>
        <taxon>Agaricomycotina</taxon>
        <taxon>Agaricomycetes</taxon>
        <taxon>Agaricomycetidae</taxon>
        <taxon>Agaricales</taxon>
        <taxon>Agaricineae</taxon>
        <taxon>Hymenogastraceae</taxon>
        <taxon>Gymnopilus</taxon>
    </lineage>
</organism>
<comment type="similarity">
    <text evidence="1">Belongs to the oxygen-dependent FAD-linked oxidoreductase family.</text>
</comment>
<dbReference type="InterPro" id="IPR006094">
    <property type="entry name" value="Oxid_FAD_bind_N"/>
</dbReference>
<evidence type="ECO:0000313" key="4">
    <source>
        <dbReference type="EMBL" id="KAF8884746.1"/>
    </source>
</evidence>
<dbReference type="InterPro" id="IPR036318">
    <property type="entry name" value="FAD-bd_PCMH-like_sf"/>
</dbReference>
<dbReference type="Gene3D" id="3.30.465.10">
    <property type="match status" value="2"/>
</dbReference>
<dbReference type="InterPro" id="IPR016166">
    <property type="entry name" value="FAD-bd_PCMH"/>
</dbReference>
<dbReference type="PANTHER" id="PTHR13878">
    <property type="entry name" value="GULONOLACTONE OXIDASE"/>
    <property type="match status" value="1"/>
</dbReference>
<dbReference type="Pfam" id="PF08031">
    <property type="entry name" value="BBE"/>
    <property type="match status" value="1"/>
</dbReference>
<dbReference type="InterPro" id="IPR012951">
    <property type="entry name" value="BBE"/>
</dbReference>
<name>A0A9P5NGZ8_GYMJU</name>
<dbReference type="InterPro" id="IPR050432">
    <property type="entry name" value="FAD-linked_Oxidoreductases_BP"/>
</dbReference>
<dbReference type="SUPFAM" id="SSF56176">
    <property type="entry name" value="FAD-binding/transporter-associated domain-like"/>
    <property type="match status" value="1"/>
</dbReference>
<comment type="caution">
    <text evidence="4">The sequence shown here is derived from an EMBL/GenBank/DDBJ whole genome shotgun (WGS) entry which is preliminary data.</text>
</comment>
<reference evidence="4" key="1">
    <citation type="submission" date="2020-11" db="EMBL/GenBank/DDBJ databases">
        <authorList>
            <consortium name="DOE Joint Genome Institute"/>
            <person name="Ahrendt S."/>
            <person name="Riley R."/>
            <person name="Andreopoulos W."/>
            <person name="LaButti K."/>
            <person name="Pangilinan J."/>
            <person name="Ruiz-duenas F.J."/>
            <person name="Barrasa J.M."/>
            <person name="Sanchez-Garcia M."/>
            <person name="Camarero S."/>
            <person name="Miyauchi S."/>
            <person name="Serrano A."/>
            <person name="Linde D."/>
            <person name="Babiker R."/>
            <person name="Drula E."/>
            <person name="Ayuso-Fernandez I."/>
            <person name="Pacheco R."/>
            <person name="Padilla G."/>
            <person name="Ferreira P."/>
            <person name="Barriuso J."/>
            <person name="Kellner H."/>
            <person name="Castanera R."/>
            <person name="Alfaro M."/>
            <person name="Ramirez L."/>
            <person name="Pisabarro A.G."/>
            <person name="Kuo A."/>
            <person name="Tritt A."/>
            <person name="Lipzen A."/>
            <person name="He G."/>
            <person name="Yan M."/>
            <person name="Ng V."/>
            <person name="Cullen D."/>
            <person name="Martin F."/>
            <person name="Rosso M.-N."/>
            <person name="Henrissat B."/>
            <person name="Hibbett D."/>
            <person name="Martinez A.T."/>
            <person name="Grigoriev I.V."/>
        </authorList>
    </citation>
    <scope>NUCLEOTIDE SEQUENCE</scope>
    <source>
        <strain evidence="4">AH 44721</strain>
    </source>
</reference>
<dbReference type="InterPro" id="IPR016169">
    <property type="entry name" value="FAD-bd_PCMH_sub2"/>
</dbReference>
<feature type="domain" description="FAD-binding PCMH-type" evidence="3">
    <location>
        <begin position="117"/>
        <end position="304"/>
    </location>
</feature>
<evidence type="ECO:0000256" key="1">
    <source>
        <dbReference type="ARBA" id="ARBA00005466"/>
    </source>
</evidence>
<dbReference type="Pfam" id="PF01565">
    <property type="entry name" value="FAD_binding_4"/>
    <property type="match status" value="1"/>
</dbReference>
<keyword evidence="2" id="KW-0560">Oxidoreductase</keyword>